<accession>A0ABW0FGS6</accession>
<gene>
    <name evidence="3" type="ORF">ACFPK8_07065</name>
</gene>
<reference evidence="4" key="1">
    <citation type="journal article" date="2019" name="Int. J. Syst. Evol. Microbiol.">
        <title>The Global Catalogue of Microorganisms (GCM) 10K type strain sequencing project: providing services to taxonomists for standard genome sequencing and annotation.</title>
        <authorList>
            <consortium name="The Broad Institute Genomics Platform"/>
            <consortium name="The Broad Institute Genome Sequencing Center for Infectious Disease"/>
            <person name="Wu L."/>
            <person name="Ma J."/>
        </authorList>
    </citation>
    <scope>NUCLEOTIDE SEQUENCE [LARGE SCALE GENOMIC DNA]</scope>
    <source>
        <strain evidence="4">CGMCC 1.16455</strain>
    </source>
</reference>
<feature type="transmembrane region" description="Helical" evidence="2">
    <location>
        <begin position="135"/>
        <end position="166"/>
    </location>
</feature>
<evidence type="ECO:0000256" key="2">
    <source>
        <dbReference type="SAM" id="Phobius"/>
    </source>
</evidence>
<organism evidence="3 4">
    <name type="scientific">Brachybacterium tyrofermentans</name>
    <dbReference type="NCBI Taxonomy" id="47848"/>
    <lineage>
        <taxon>Bacteria</taxon>
        <taxon>Bacillati</taxon>
        <taxon>Actinomycetota</taxon>
        <taxon>Actinomycetes</taxon>
        <taxon>Micrococcales</taxon>
        <taxon>Dermabacteraceae</taxon>
        <taxon>Brachybacterium</taxon>
    </lineage>
</organism>
<keyword evidence="2" id="KW-0812">Transmembrane</keyword>
<dbReference type="Proteomes" id="UP001595937">
    <property type="component" value="Unassembled WGS sequence"/>
</dbReference>
<comment type="caution">
    <text evidence="3">The sequence shown here is derived from an EMBL/GenBank/DDBJ whole genome shotgun (WGS) entry which is preliminary data.</text>
</comment>
<feature type="transmembrane region" description="Helical" evidence="2">
    <location>
        <begin position="55"/>
        <end position="80"/>
    </location>
</feature>
<evidence type="ECO:0008006" key="5">
    <source>
        <dbReference type="Google" id="ProtNLM"/>
    </source>
</evidence>
<dbReference type="EMBL" id="JBHSLN010000020">
    <property type="protein sequence ID" value="MFC5297269.1"/>
    <property type="molecule type" value="Genomic_DNA"/>
</dbReference>
<feature type="compositionally biased region" description="Pro residues" evidence="1">
    <location>
        <begin position="1"/>
        <end position="10"/>
    </location>
</feature>
<proteinExistence type="predicted"/>
<protein>
    <recommendedName>
        <fullName evidence="5">DUF4870 domain-containing protein</fullName>
    </recommendedName>
</protein>
<evidence type="ECO:0000313" key="4">
    <source>
        <dbReference type="Proteomes" id="UP001595937"/>
    </source>
</evidence>
<evidence type="ECO:0000256" key="1">
    <source>
        <dbReference type="SAM" id="MobiDB-lite"/>
    </source>
</evidence>
<sequence length="183" mass="19176">MSNPPVPGAPQDPAYSSDASQQVGPVPPQAWAVHPAAHEMRPEHFPTTVGRDGRIAWSLGLLGLLGIPGLSILAPSLAMLITGLLQRRKNPVARSVGTRAAIFGGISLLATILFFTFVFGILLPLIDAGVVADDAVWPVFIVAPLGVWVVIAGPITAIVMGIVGLAKPVSREKAQQLYARPGR</sequence>
<evidence type="ECO:0000313" key="3">
    <source>
        <dbReference type="EMBL" id="MFC5297269.1"/>
    </source>
</evidence>
<dbReference type="RefSeq" id="WP_343924295.1">
    <property type="nucleotide sequence ID" value="NZ_BAAAIR010000038.1"/>
</dbReference>
<keyword evidence="4" id="KW-1185">Reference proteome</keyword>
<keyword evidence="2" id="KW-1133">Transmembrane helix</keyword>
<dbReference type="GeneID" id="303297567"/>
<feature type="region of interest" description="Disordered" evidence="1">
    <location>
        <begin position="1"/>
        <end position="25"/>
    </location>
</feature>
<keyword evidence="2" id="KW-0472">Membrane</keyword>
<name>A0ABW0FGS6_9MICO</name>
<feature type="transmembrane region" description="Helical" evidence="2">
    <location>
        <begin position="101"/>
        <end position="123"/>
    </location>
</feature>